<keyword evidence="2 6" id="KW-0812">Transmembrane</keyword>
<comment type="subcellular location">
    <subcellularLocation>
        <location evidence="1">Membrane</location>
        <topology evidence="1">Multi-pass membrane protein</topology>
    </subcellularLocation>
</comment>
<dbReference type="Gene3D" id="1.20.1740.10">
    <property type="entry name" value="Amino acid/polyamine transporter I"/>
    <property type="match status" value="1"/>
</dbReference>
<feature type="transmembrane region" description="Helical" evidence="6">
    <location>
        <begin position="130"/>
        <end position="153"/>
    </location>
</feature>
<dbReference type="Proteomes" id="UP001474421">
    <property type="component" value="Unassembled WGS sequence"/>
</dbReference>
<proteinExistence type="predicted"/>
<gene>
    <name evidence="8" type="ORF">NXF25_012190</name>
</gene>
<dbReference type="GO" id="GO:0055064">
    <property type="term" value="P:chloride ion homeostasis"/>
    <property type="evidence" value="ECO:0007669"/>
    <property type="project" value="TreeGrafter"/>
</dbReference>
<keyword evidence="3 6" id="KW-1133">Transmembrane helix</keyword>
<dbReference type="InterPro" id="IPR004841">
    <property type="entry name" value="AA-permease/SLC12A_dom"/>
</dbReference>
<name>A0AAW1BGT7_CROAD</name>
<protein>
    <submittedName>
        <fullName evidence="8">Solute carrier family 12 member 9-like</fullName>
    </submittedName>
</protein>
<evidence type="ECO:0000313" key="9">
    <source>
        <dbReference type="Proteomes" id="UP001474421"/>
    </source>
</evidence>
<reference evidence="8 9" key="1">
    <citation type="journal article" date="2024" name="Proc. Natl. Acad. Sci. U.S.A.">
        <title>The genetic regulatory architecture and epigenomic basis for age-related changes in rattlesnake venom.</title>
        <authorList>
            <person name="Hogan M.P."/>
            <person name="Holding M.L."/>
            <person name="Nystrom G.S."/>
            <person name="Colston T.J."/>
            <person name="Bartlett D.A."/>
            <person name="Mason A.J."/>
            <person name="Ellsworth S.A."/>
            <person name="Rautsaw R.M."/>
            <person name="Lawrence K.C."/>
            <person name="Strickland J.L."/>
            <person name="He B."/>
            <person name="Fraser P."/>
            <person name="Margres M.J."/>
            <person name="Gilbert D.M."/>
            <person name="Gibbs H.L."/>
            <person name="Parkinson C.L."/>
            <person name="Rokyta D.R."/>
        </authorList>
    </citation>
    <scope>NUCLEOTIDE SEQUENCE [LARGE SCALE GENOMIC DNA]</scope>
    <source>
        <strain evidence="8">DRR0105</strain>
    </source>
</reference>
<dbReference type="AlphaFoldDB" id="A0AAW1BGT7"/>
<keyword evidence="9" id="KW-1185">Reference proteome</keyword>
<dbReference type="EMBL" id="JAOTOJ010000005">
    <property type="protein sequence ID" value="KAK9401476.1"/>
    <property type="molecule type" value="Genomic_DNA"/>
</dbReference>
<evidence type="ECO:0000313" key="8">
    <source>
        <dbReference type="EMBL" id="KAK9401476.1"/>
    </source>
</evidence>
<feature type="transmembrane region" description="Helical" evidence="6">
    <location>
        <begin position="55"/>
        <end position="84"/>
    </location>
</feature>
<dbReference type="InterPro" id="IPR004842">
    <property type="entry name" value="SLC12A_fam"/>
</dbReference>
<dbReference type="GO" id="GO:0015379">
    <property type="term" value="F:potassium:chloride symporter activity"/>
    <property type="evidence" value="ECO:0007669"/>
    <property type="project" value="TreeGrafter"/>
</dbReference>
<dbReference type="GO" id="GO:0016020">
    <property type="term" value="C:membrane"/>
    <property type="evidence" value="ECO:0007669"/>
    <property type="project" value="UniProtKB-SubCell"/>
</dbReference>
<dbReference type="PANTHER" id="PTHR11827">
    <property type="entry name" value="SOLUTE CARRIER FAMILY 12, CATION COTRANSPORTERS"/>
    <property type="match status" value="1"/>
</dbReference>
<evidence type="ECO:0000256" key="5">
    <source>
        <dbReference type="SAM" id="MobiDB-lite"/>
    </source>
</evidence>
<feature type="domain" description="Amino acid permease/ SLC12A" evidence="7">
    <location>
        <begin position="50"/>
        <end position="170"/>
    </location>
</feature>
<evidence type="ECO:0000256" key="1">
    <source>
        <dbReference type="ARBA" id="ARBA00004141"/>
    </source>
</evidence>
<evidence type="ECO:0000259" key="7">
    <source>
        <dbReference type="Pfam" id="PF00324"/>
    </source>
</evidence>
<evidence type="ECO:0000256" key="6">
    <source>
        <dbReference type="SAM" id="Phobius"/>
    </source>
</evidence>
<feature type="transmembrane region" description="Helical" evidence="6">
    <location>
        <begin position="104"/>
        <end position="124"/>
    </location>
</feature>
<evidence type="ECO:0000256" key="2">
    <source>
        <dbReference type="ARBA" id="ARBA00022692"/>
    </source>
</evidence>
<comment type="caution">
    <text evidence="8">The sequence shown here is derived from an EMBL/GenBank/DDBJ whole genome shotgun (WGS) entry which is preliminary data.</text>
</comment>
<accession>A0AAW1BGT7</accession>
<evidence type="ECO:0000256" key="4">
    <source>
        <dbReference type="ARBA" id="ARBA00023136"/>
    </source>
</evidence>
<evidence type="ECO:0000256" key="3">
    <source>
        <dbReference type="ARBA" id="ARBA00022989"/>
    </source>
</evidence>
<keyword evidence="4 6" id="KW-0472">Membrane</keyword>
<dbReference type="PANTHER" id="PTHR11827:SF96">
    <property type="entry name" value="SOLUTE CARRIER FAMILY 12 MEMBER 9"/>
    <property type="match status" value="1"/>
</dbReference>
<dbReference type="Pfam" id="PF00324">
    <property type="entry name" value="AA_permease"/>
    <property type="match status" value="1"/>
</dbReference>
<sequence length="211" mass="23899">MIDLEEAFCKETADSVFCRFGQGDKSLEVDQARRQDFRYRLLLQRDYSFLKDINIWAPFVIIGVYLSTLSAAMSNLIGASRILYALAKDDLFGKVLGPAKQTSVGGNPWVAVIFSWILVQLVLFSGKLNTIAAVVTIFFLLVYATVDLACLALEWASAPNFRYVGCKEGRKEGYKASLIRTKESSENERKERLAQRSRPRGYEKHPRAVWQ</sequence>
<feature type="region of interest" description="Disordered" evidence="5">
    <location>
        <begin position="181"/>
        <end position="211"/>
    </location>
</feature>
<organism evidence="8 9">
    <name type="scientific">Crotalus adamanteus</name>
    <name type="common">Eastern diamondback rattlesnake</name>
    <dbReference type="NCBI Taxonomy" id="8729"/>
    <lineage>
        <taxon>Eukaryota</taxon>
        <taxon>Metazoa</taxon>
        <taxon>Chordata</taxon>
        <taxon>Craniata</taxon>
        <taxon>Vertebrata</taxon>
        <taxon>Euteleostomi</taxon>
        <taxon>Lepidosauria</taxon>
        <taxon>Squamata</taxon>
        <taxon>Bifurcata</taxon>
        <taxon>Unidentata</taxon>
        <taxon>Episquamata</taxon>
        <taxon>Toxicofera</taxon>
        <taxon>Serpentes</taxon>
        <taxon>Colubroidea</taxon>
        <taxon>Viperidae</taxon>
        <taxon>Crotalinae</taxon>
        <taxon>Crotalus</taxon>
    </lineage>
</organism>
<dbReference type="GO" id="GO:0055075">
    <property type="term" value="P:potassium ion homeostasis"/>
    <property type="evidence" value="ECO:0007669"/>
    <property type="project" value="TreeGrafter"/>
</dbReference>
<dbReference type="GO" id="GO:0006884">
    <property type="term" value="P:cell volume homeostasis"/>
    <property type="evidence" value="ECO:0007669"/>
    <property type="project" value="TreeGrafter"/>
</dbReference>